<proteinExistence type="predicted"/>
<evidence type="ECO:0000313" key="2">
    <source>
        <dbReference type="Proteomes" id="UP000502533"/>
    </source>
</evidence>
<dbReference type="KEGG" id="kre:GWK63_00105"/>
<dbReference type="AlphaFoldDB" id="A0A858JKB0"/>
<organism evidence="1 2">
    <name type="scientific">Komagataeibacter rhaeticus</name>
    <dbReference type="NCBI Taxonomy" id="215221"/>
    <lineage>
        <taxon>Bacteria</taxon>
        <taxon>Pseudomonadati</taxon>
        <taxon>Pseudomonadota</taxon>
        <taxon>Alphaproteobacteria</taxon>
        <taxon>Acetobacterales</taxon>
        <taxon>Acetobacteraceae</taxon>
        <taxon>Komagataeibacter</taxon>
    </lineage>
</organism>
<reference evidence="1 2" key="1">
    <citation type="submission" date="2020-03" db="EMBL/GenBank/DDBJ databases">
        <title>Isolation of cellulose-producing strains, genome characterization and application of the synthesized cellulose films as an economical and sustainable material for piezoelectric sensor construction.</title>
        <authorList>
            <person name="Mangayil R.K."/>
        </authorList>
    </citation>
    <scope>NUCLEOTIDE SEQUENCE [LARGE SCALE GENOMIC DNA]</scope>
    <source>
        <strain evidence="1 2">ENS 9a1a</strain>
    </source>
</reference>
<dbReference type="RefSeq" id="WP_166498078.1">
    <property type="nucleotide sequence ID" value="NZ_CP050139.1"/>
</dbReference>
<dbReference type="GeneID" id="85020544"/>
<accession>A0A858JKB0</accession>
<dbReference type="Proteomes" id="UP000502533">
    <property type="component" value="Chromosome"/>
</dbReference>
<keyword evidence="2" id="KW-1185">Reference proteome</keyword>
<sequence length="54" mass="5852">MSENPAPAAVAHGMIEKRSGGRHDPLLQAAMASPLDTEVFGEAFFKKLQRTPPF</sequence>
<protein>
    <submittedName>
        <fullName evidence="1">Uncharacterized protein</fullName>
    </submittedName>
</protein>
<evidence type="ECO:0000313" key="1">
    <source>
        <dbReference type="EMBL" id="QIP34117.1"/>
    </source>
</evidence>
<gene>
    <name evidence="1" type="ORF">GWK63_00105</name>
</gene>
<name>A0A858JKB0_9PROT</name>
<dbReference type="EMBL" id="CP050139">
    <property type="protein sequence ID" value="QIP34117.1"/>
    <property type="molecule type" value="Genomic_DNA"/>
</dbReference>